<feature type="transmembrane region" description="Helical" evidence="7">
    <location>
        <begin position="285"/>
        <end position="311"/>
    </location>
</feature>
<dbReference type="InterPro" id="IPR000515">
    <property type="entry name" value="MetI-like"/>
</dbReference>
<dbReference type="PANTHER" id="PTHR43163">
    <property type="entry name" value="DIPEPTIDE TRANSPORT SYSTEM PERMEASE PROTEIN DPPB-RELATED"/>
    <property type="match status" value="1"/>
</dbReference>
<dbReference type="Pfam" id="PF19300">
    <property type="entry name" value="BPD_transp_1_N"/>
    <property type="match status" value="1"/>
</dbReference>
<dbReference type="EMBL" id="QMFB01000009">
    <property type="protein sequence ID" value="RAV20182.1"/>
    <property type="molecule type" value="Genomic_DNA"/>
</dbReference>
<reference evidence="9 10" key="1">
    <citation type="journal article" date="2009" name="Int. J. Syst. Evol. Microbiol.">
        <title>Paenibacillus contaminans sp. nov., isolated from a contaminated laboratory plate.</title>
        <authorList>
            <person name="Chou J.H."/>
            <person name="Lee J.H."/>
            <person name="Lin M.C."/>
            <person name="Chang P.S."/>
            <person name="Arun A.B."/>
            <person name="Young C.C."/>
            <person name="Chen W.M."/>
        </authorList>
    </citation>
    <scope>NUCLEOTIDE SEQUENCE [LARGE SCALE GENOMIC DNA]</scope>
    <source>
        <strain evidence="9 10">CKOBP-6</strain>
    </source>
</reference>
<keyword evidence="5 7" id="KW-1133">Transmembrane helix</keyword>
<dbReference type="SUPFAM" id="SSF161098">
    <property type="entry name" value="MetI-like"/>
    <property type="match status" value="1"/>
</dbReference>
<keyword evidence="10" id="KW-1185">Reference proteome</keyword>
<feature type="transmembrane region" description="Helical" evidence="7">
    <location>
        <begin position="239"/>
        <end position="265"/>
    </location>
</feature>
<keyword evidence="2 7" id="KW-0813">Transport</keyword>
<dbReference type="CDD" id="cd06261">
    <property type="entry name" value="TM_PBP2"/>
    <property type="match status" value="1"/>
</dbReference>
<dbReference type="Proteomes" id="UP000250369">
    <property type="component" value="Unassembled WGS sequence"/>
</dbReference>
<dbReference type="OrthoDB" id="24153at2"/>
<evidence type="ECO:0000256" key="1">
    <source>
        <dbReference type="ARBA" id="ARBA00004651"/>
    </source>
</evidence>
<dbReference type="PROSITE" id="PS50928">
    <property type="entry name" value="ABC_TM1"/>
    <property type="match status" value="1"/>
</dbReference>
<dbReference type="InterPro" id="IPR035906">
    <property type="entry name" value="MetI-like_sf"/>
</dbReference>
<evidence type="ECO:0000256" key="3">
    <source>
        <dbReference type="ARBA" id="ARBA00022475"/>
    </source>
</evidence>
<dbReference type="PANTHER" id="PTHR43163:SF6">
    <property type="entry name" value="DIPEPTIDE TRANSPORT SYSTEM PERMEASE PROTEIN DPPB-RELATED"/>
    <property type="match status" value="1"/>
</dbReference>
<evidence type="ECO:0000259" key="8">
    <source>
        <dbReference type="PROSITE" id="PS50928"/>
    </source>
</evidence>
<evidence type="ECO:0000313" key="10">
    <source>
        <dbReference type="Proteomes" id="UP000250369"/>
    </source>
</evidence>
<evidence type="ECO:0000256" key="6">
    <source>
        <dbReference type="ARBA" id="ARBA00023136"/>
    </source>
</evidence>
<dbReference type="Gene3D" id="1.10.3720.10">
    <property type="entry name" value="MetI-like"/>
    <property type="match status" value="1"/>
</dbReference>
<keyword evidence="4 7" id="KW-0812">Transmembrane</keyword>
<feature type="transmembrane region" description="Helical" evidence="7">
    <location>
        <begin position="104"/>
        <end position="125"/>
    </location>
</feature>
<dbReference type="RefSeq" id="WP_113032079.1">
    <property type="nucleotide sequence ID" value="NZ_QMFB01000009.1"/>
</dbReference>
<evidence type="ECO:0000313" key="9">
    <source>
        <dbReference type="EMBL" id="RAV20182.1"/>
    </source>
</evidence>
<evidence type="ECO:0000256" key="7">
    <source>
        <dbReference type="RuleBase" id="RU363032"/>
    </source>
</evidence>
<proteinExistence type="inferred from homology"/>
<evidence type="ECO:0000256" key="5">
    <source>
        <dbReference type="ARBA" id="ARBA00022989"/>
    </source>
</evidence>
<protein>
    <submittedName>
        <fullName evidence="9">ABC transporter permease</fullName>
    </submittedName>
</protein>
<evidence type="ECO:0000256" key="4">
    <source>
        <dbReference type="ARBA" id="ARBA00022692"/>
    </source>
</evidence>
<dbReference type="AlphaFoldDB" id="A0A329MKL8"/>
<evidence type="ECO:0000256" key="2">
    <source>
        <dbReference type="ARBA" id="ARBA00022448"/>
    </source>
</evidence>
<comment type="subcellular location">
    <subcellularLocation>
        <location evidence="1 7">Cell membrane</location>
        <topology evidence="1 7">Multi-pass membrane protein</topology>
    </subcellularLocation>
</comment>
<gene>
    <name evidence="9" type="ORF">DQG23_17105</name>
</gene>
<keyword evidence="3" id="KW-1003">Cell membrane</keyword>
<feature type="domain" description="ABC transmembrane type-1" evidence="8">
    <location>
        <begin position="98"/>
        <end position="304"/>
    </location>
</feature>
<accession>A0A329MKL8</accession>
<feature type="transmembrane region" description="Helical" evidence="7">
    <location>
        <begin position="184"/>
        <end position="204"/>
    </location>
</feature>
<dbReference type="Pfam" id="PF00528">
    <property type="entry name" value="BPD_transp_1"/>
    <property type="match status" value="1"/>
</dbReference>
<organism evidence="9 10">
    <name type="scientific">Paenibacillus contaminans</name>
    <dbReference type="NCBI Taxonomy" id="450362"/>
    <lineage>
        <taxon>Bacteria</taxon>
        <taxon>Bacillati</taxon>
        <taxon>Bacillota</taxon>
        <taxon>Bacilli</taxon>
        <taxon>Bacillales</taxon>
        <taxon>Paenibacillaceae</taxon>
        <taxon>Paenibacillus</taxon>
    </lineage>
</organism>
<dbReference type="GO" id="GO:0055085">
    <property type="term" value="P:transmembrane transport"/>
    <property type="evidence" value="ECO:0007669"/>
    <property type="project" value="InterPro"/>
</dbReference>
<sequence length="319" mass="35123">MMKYFTFRFLSIIPMLLLVTVIIFAGLQLTPGDPLSYMIPPELLSSSQFDIEGYKKAMGLDAPVYVQFYKWFGDLATGELGYSLVDGTSIAKMIGNRLPATFELAVAALIISSVLGIVLGLLSSIRQNSMLDYGNTTFGILGISIPEFFVGIIAIQIFAIKLGWLPVSGRIGYGDVTFFDRIEYMIMPALVLGIALTAALMRYTRGTMLDVLNKDYVKTARSKGIPEYKVIIKHAFRNALMPVVLLLVFRLPMLIGGTVIIESVFGWPGMGGMILNAVSAKDYPVVMISTMLVAFMVLFASFLVDLITAMLDPRVRFES</sequence>
<dbReference type="InterPro" id="IPR045621">
    <property type="entry name" value="BPD_transp_1_N"/>
</dbReference>
<name>A0A329MKL8_9BACL</name>
<dbReference type="GO" id="GO:0005886">
    <property type="term" value="C:plasma membrane"/>
    <property type="evidence" value="ECO:0007669"/>
    <property type="project" value="UniProtKB-SubCell"/>
</dbReference>
<comment type="caution">
    <text evidence="9">The sequence shown here is derived from an EMBL/GenBank/DDBJ whole genome shotgun (WGS) entry which is preliminary data.</text>
</comment>
<feature type="transmembrane region" description="Helical" evidence="7">
    <location>
        <begin position="137"/>
        <end position="164"/>
    </location>
</feature>
<comment type="similarity">
    <text evidence="7">Belongs to the binding-protein-dependent transport system permease family.</text>
</comment>
<keyword evidence="6 7" id="KW-0472">Membrane</keyword>